<dbReference type="Proteomes" id="UP000222564">
    <property type="component" value="Unassembled WGS sequence"/>
</dbReference>
<reference evidence="3 4" key="1">
    <citation type="submission" date="2013-09" db="EMBL/GenBank/DDBJ databases">
        <title>Biodegradation of hydrocarbons in the deep terrestrial subsurface : characterization of a microbial consortium composed of two Desulfotomaculum species originating from a deep geological formation.</title>
        <authorList>
            <person name="Aullo T."/>
            <person name="Berlendis S."/>
            <person name="Lascourreges J.-F."/>
            <person name="Dessort D."/>
            <person name="Saint-Laurent S."/>
            <person name="Schraauwers B."/>
            <person name="Mas J."/>
            <person name="Magot M."/>
            <person name="Ranchou-Peyruse A."/>
        </authorList>
    </citation>
    <scope>NUCLEOTIDE SEQUENCE [LARGE SCALE GENOMIC DNA]</scope>
    <source>
        <strain evidence="3 4">Bs107</strain>
    </source>
</reference>
<dbReference type="NCBIfam" id="TIGR01552">
    <property type="entry name" value="phd_fam"/>
    <property type="match status" value="1"/>
</dbReference>
<dbReference type="OrthoDB" id="9811091at2"/>
<keyword evidence="4" id="KW-1185">Reference proteome</keyword>
<dbReference type="Pfam" id="PF02604">
    <property type="entry name" value="PhdYeFM_antitox"/>
    <property type="match status" value="1"/>
</dbReference>
<dbReference type="RefSeq" id="WP_099082007.1">
    <property type="nucleotide sequence ID" value="NZ_AWQQ01000009.1"/>
</dbReference>
<dbReference type="InterPro" id="IPR006442">
    <property type="entry name" value="Antitoxin_Phd/YefM"/>
</dbReference>
<evidence type="ECO:0000256" key="2">
    <source>
        <dbReference type="RuleBase" id="RU362080"/>
    </source>
</evidence>
<evidence type="ECO:0000313" key="3">
    <source>
        <dbReference type="EMBL" id="PHJ39775.1"/>
    </source>
</evidence>
<comment type="similarity">
    <text evidence="1 2">Belongs to the phD/YefM antitoxin family.</text>
</comment>
<protein>
    <recommendedName>
        <fullName evidence="2">Antitoxin</fullName>
    </recommendedName>
</protein>
<evidence type="ECO:0000313" key="4">
    <source>
        <dbReference type="Proteomes" id="UP000222564"/>
    </source>
</evidence>
<proteinExistence type="inferred from homology"/>
<comment type="function">
    <text evidence="2">Antitoxin component of a type II toxin-antitoxin (TA) system.</text>
</comment>
<evidence type="ECO:0000256" key="1">
    <source>
        <dbReference type="ARBA" id="ARBA00009981"/>
    </source>
</evidence>
<accession>A0A2C6MIX2</accession>
<dbReference type="SUPFAM" id="SSF143120">
    <property type="entry name" value="YefM-like"/>
    <property type="match status" value="1"/>
</dbReference>
<comment type="caution">
    <text evidence="3">The sequence shown here is derived from an EMBL/GenBank/DDBJ whole genome shotgun (WGS) entry which is preliminary data.</text>
</comment>
<name>A0A2C6MIX2_9FIRM</name>
<dbReference type="InterPro" id="IPR036165">
    <property type="entry name" value="YefM-like_sf"/>
</dbReference>
<sequence length="101" mass="11896">MTTTFKIDQFVSITDVQRKIGEVTARLKEEDVVVLRNNKPDFVMVNVDSYKAMREALDFVEHYEIFETIRKRQDKKGAIISSSQMAERLLKRVKEVDKMRI</sequence>
<organism evidence="3 4">
    <name type="scientific">Desulforamulus profundi</name>
    <dbReference type="NCBI Taxonomy" id="1383067"/>
    <lineage>
        <taxon>Bacteria</taxon>
        <taxon>Bacillati</taxon>
        <taxon>Bacillota</taxon>
        <taxon>Clostridia</taxon>
        <taxon>Eubacteriales</taxon>
        <taxon>Peptococcaceae</taxon>
        <taxon>Desulforamulus</taxon>
    </lineage>
</organism>
<dbReference type="EMBL" id="AWQQ01000009">
    <property type="protein sequence ID" value="PHJ39775.1"/>
    <property type="molecule type" value="Genomic_DNA"/>
</dbReference>
<dbReference type="AlphaFoldDB" id="A0A2C6MIX2"/>
<gene>
    <name evidence="3" type="ORF">P378_01420</name>
</gene>